<evidence type="ECO:0000313" key="2">
    <source>
        <dbReference type="Proteomes" id="UP000092993"/>
    </source>
</evidence>
<protein>
    <submittedName>
        <fullName evidence="1">Uncharacterized protein</fullName>
    </submittedName>
</protein>
<comment type="caution">
    <text evidence="1">The sequence shown here is derived from an EMBL/GenBank/DDBJ whole genome shotgun (WGS) entry which is preliminary data.</text>
</comment>
<dbReference type="EMBL" id="LUGG01000004">
    <property type="protein sequence ID" value="OBZ75231.1"/>
    <property type="molecule type" value="Genomic_DNA"/>
</dbReference>
<proteinExistence type="predicted"/>
<dbReference type="AlphaFoldDB" id="A0A1C7ME77"/>
<keyword evidence="2" id="KW-1185">Reference proteome</keyword>
<name>A0A1C7ME77_GRIFR</name>
<dbReference type="Proteomes" id="UP000092993">
    <property type="component" value="Unassembled WGS sequence"/>
</dbReference>
<reference evidence="1 2" key="1">
    <citation type="submission" date="2016-03" db="EMBL/GenBank/DDBJ databases">
        <title>Whole genome sequencing of Grifola frondosa 9006-11.</title>
        <authorList>
            <person name="Min B."/>
            <person name="Park H."/>
            <person name="Kim J.-G."/>
            <person name="Cho H."/>
            <person name="Oh Y.-L."/>
            <person name="Kong W.-S."/>
            <person name="Choi I.-G."/>
        </authorList>
    </citation>
    <scope>NUCLEOTIDE SEQUENCE [LARGE SCALE GENOMIC DNA]</scope>
    <source>
        <strain evidence="1 2">9006-11</strain>
    </source>
</reference>
<sequence>MLHARRAPEIREATLIRAPSTASRDHSWQPALPTCNTTITSACGLGTSSGAPIYPSRMMAHSRDMPATLSLIQMRLLCAAAGD</sequence>
<evidence type="ECO:0000313" key="1">
    <source>
        <dbReference type="EMBL" id="OBZ75231.1"/>
    </source>
</evidence>
<organism evidence="1 2">
    <name type="scientific">Grifola frondosa</name>
    <name type="common">Maitake</name>
    <name type="synonym">Polyporus frondosus</name>
    <dbReference type="NCBI Taxonomy" id="5627"/>
    <lineage>
        <taxon>Eukaryota</taxon>
        <taxon>Fungi</taxon>
        <taxon>Dikarya</taxon>
        <taxon>Basidiomycota</taxon>
        <taxon>Agaricomycotina</taxon>
        <taxon>Agaricomycetes</taxon>
        <taxon>Polyporales</taxon>
        <taxon>Grifolaceae</taxon>
        <taxon>Grifola</taxon>
    </lineage>
</organism>
<gene>
    <name evidence="1" type="ORF">A0H81_04431</name>
</gene>
<accession>A0A1C7ME77</accession>